<dbReference type="Pfam" id="PF04149">
    <property type="entry name" value="DUF397"/>
    <property type="match status" value="1"/>
</dbReference>
<organism evidence="2 3">
    <name type="scientific">Actinacidiphila reveromycinica</name>
    <dbReference type="NCBI Taxonomy" id="659352"/>
    <lineage>
        <taxon>Bacteria</taxon>
        <taxon>Bacillati</taxon>
        <taxon>Actinomycetota</taxon>
        <taxon>Actinomycetes</taxon>
        <taxon>Kitasatosporales</taxon>
        <taxon>Streptomycetaceae</taxon>
        <taxon>Actinacidiphila</taxon>
    </lineage>
</organism>
<evidence type="ECO:0000313" key="3">
    <source>
        <dbReference type="Proteomes" id="UP000595703"/>
    </source>
</evidence>
<name>A0A7U3VMS2_9ACTN</name>
<evidence type="ECO:0000313" key="2">
    <source>
        <dbReference type="EMBL" id="BBA96883.1"/>
    </source>
</evidence>
<keyword evidence="3" id="KW-1185">Reference proteome</keyword>
<sequence length="75" mass="8359">MNPNQKIELYATDLPNAKWRKSSFSNGGEQCVEVAQTRRGIAIRDSKDPNGPALLFTPAAFTEFLAKVNTRQFDS</sequence>
<accession>A0A7U3VMS2</accession>
<dbReference type="InterPro" id="IPR007278">
    <property type="entry name" value="DUF397"/>
</dbReference>
<feature type="domain" description="DUF397" evidence="1">
    <location>
        <begin position="17"/>
        <end position="68"/>
    </location>
</feature>
<reference evidence="2 3" key="3">
    <citation type="journal article" date="2011" name="Nat. Chem. Biol.">
        <title>Reveromycin A biosynthesis uses RevG and RevJ for stereospecific spiroacetal formation.</title>
        <authorList>
            <person name="Takahashi S."/>
            <person name="Toyoda A."/>
            <person name="Sekiyama Y."/>
            <person name="Takagi H."/>
            <person name="Nogawa T."/>
            <person name="Uramoto M."/>
            <person name="Suzuki R."/>
            <person name="Koshino H."/>
            <person name="Kumano T."/>
            <person name="Panthee S."/>
            <person name="Dairi T."/>
            <person name="Ishikawa J."/>
            <person name="Ikeda H."/>
            <person name="Sakaki Y."/>
            <person name="Osada H."/>
        </authorList>
    </citation>
    <scope>NUCLEOTIDE SEQUENCE [LARGE SCALE GENOMIC DNA]</scope>
    <source>
        <strain evidence="2 3">SN-593</strain>
    </source>
</reference>
<reference evidence="2 3" key="1">
    <citation type="journal article" date="2010" name="J. Bacteriol.">
        <title>Biochemical characterization of a novel indole prenyltransferase from Streptomyces sp. SN-593.</title>
        <authorList>
            <person name="Takahashi S."/>
            <person name="Takagi H."/>
            <person name="Toyoda A."/>
            <person name="Uramoto M."/>
            <person name="Nogawa T."/>
            <person name="Ueki M."/>
            <person name="Sakaki Y."/>
            <person name="Osada H."/>
        </authorList>
    </citation>
    <scope>NUCLEOTIDE SEQUENCE [LARGE SCALE GENOMIC DNA]</scope>
    <source>
        <strain evidence="2 3">SN-593</strain>
    </source>
</reference>
<proteinExistence type="predicted"/>
<dbReference type="Proteomes" id="UP000595703">
    <property type="component" value="Chromosome"/>
</dbReference>
<gene>
    <name evidence="2" type="ORF">RVR_2386</name>
</gene>
<reference evidence="2 3" key="4">
    <citation type="journal article" date="2020" name="Sci. Rep.">
        <title>beta-carboline chemical signals induce reveromycin production through a LuxR family regulator in Streptomyces sp. SN-593.</title>
        <authorList>
            <person name="Panthee S."/>
            <person name="Kito N."/>
            <person name="Hayashi T."/>
            <person name="Shimizu T."/>
            <person name="Ishikawa J."/>
            <person name="Hamamoto H."/>
            <person name="Osada H."/>
            <person name="Takahashi S."/>
        </authorList>
    </citation>
    <scope>NUCLEOTIDE SEQUENCE [LARGE SCALE GENOMIC DNA]</scope>
    <source>
        <strain evidence="2 3">SN-593</strain>
    </source>
</reference>
<evidence type="ECO:0000259" key="1">
    <source>
        <dbReference type="Pfam" id="PF04149"/>
    </source>
</evidence>
<dbReference type="AlphaFoldDB" id="A0A7U3VMS2"/>
<protein>
    <recommendedName>
        <fullName evidence="1">DUF397 domain-containing protein</fullName>
    </recommendedName>
</protein>
<dbReference type="EMBL" id="AP018365">
    <property type="protein sequence ID" value="BBA96883.1"/>
    <property type="molecule type" value="Genomic_DNA"/>
</dbReference>
<reference evidence="2 3" key="2">
    <citation type="journal article" date="2011" name="J. Antibiot.">
        <title>Furaquinocins I and J: novel polyketide isoprenoid hybrid compounds from Streptomyces reveromyceticus SN-593.</title>
        <authorList>
            <person name="Panthee S."/>
            <person name="Takahashi S."/>
            <person name="Takagi H."/>
            <person name="Nogawa T."/>
            <person name="Oowada E."/>
            <person name="Uramoto M."/>
            <person name="Osada H."/>
        </authorList>
    </citation>
    <scope>NUCLEOTIDE SEQUENCE [LARGE SCALE GENOMIC DNA]</scope>
    <source>
        <strain evidence="2 3">SN-593</strain>
    </source>
</reference>
<dbReference type="KEGG" id="arev:RVR_2386"/>
<dbReference type="RefSeq" id="WP_202233253.1">
    <property type="nucleotide sequence ID" value="NZ_AP018365.1"/>
</dbReference>